<evidence type="ECO:0000256" key="1">
    <source>
        <dbReference type="SAM" id="SignalP"/>
    </source>
</evidence>
<accession>A0A366E542</accession>
<dbReference type="GO" id="GO:0055085">
    <property type="term" value="P:transmembrane transport"/>
    <property type="evidence" value="ECO:0007669"/>
    <property type="project" value="InterPro"/>
</dbReference>
<dbReference type="InterPro" id="IPR009486">
    <property type="entry name" value="Pur_nuclsid_perm"/>
</dbReference>
<dbReference type="Gene3D" id="3.40.50.1580">
    <property type="entry name" value="Nucleoside phosphorylase domain"/>
    <property type="match status" value="1"/>
</dbReference>
<dbReference type="EMBL" id="QNRH01000002">
    <property type="protein sequence ID" value="RBO97463.1"/>
    <property type="molecule type" value="Genomic_DNA"/>
</dbReference>
<gene>
    <name evidence="2" type="ORF">DFR47_102245</name>
</gene>
<dbReference type="AlphaFoldDB" id="A0A366E542"/>
<dbReference type="Pfam" id="PF06516">
    <property type="entry name" value="NUP"/>
    <property type="match status" value="1"/>
</dbReference>
<feature type="signal peptide" evidence="1">
    <location>
        <begin position="1"/>
        <end position="26"/>
    </location>
</feature>
<sequence length="347" mass="37632">MRSLLLSASALTAVTFSAALTMPVQAQDGAKIAPKVMVITMFGQEAKPWIEGEKFTQQIKLAGLNPEYPNVDCTDEGLCHTTTAMGFANAASSVSAMALSEKFDLSKTYFLIAGIAGVDPKHGTLGSAHWAKFAVDADLNHRIDQSEVPDTWETGSFALGAENPTETAKWSAGTEVYALNAKLTDYAFRVTKDVELLDGDGAKAYRKHYKGDIATGAPIVSICDTLSSDTYWHGVKMALFMEKWVELLTDGKATYCTSQMEDNATLTALKRASEAGKLDFDRIALLRTASNFDRQGEDQTALESLKSESGGFKLATTNAYRIGKAYTQTILTGWDKWQEAPQTDSAK</sequence>
<organism evidence="2 3">
    <name type="scientific">Pseudochrobactrum asaccharolyticum</name>
    <dbReference type="NCBI Taxonomy" id="354351"/>
    <lineage>
        <taxon>Bacteria</taxon>
        <taxon>Pseudomonadati</taxon>
        <taxon>Pseudomonadota</taxon>
        <taxon>Alphaproteobacteria</taxon>
        <taxon>Hyphomicrobiales</taxon>
        <taxon>Brucellaceae</taxon>
        <taxon>Pseudochrobactrum</taxon>
    </lineage>
</organism>
<evidence type="ECO:0000313" key="3">
    <source>
        <dbReference type="Proteomes" id="UP000252893"/>
    </source>
</evidence>
<comment type="caution">
    <text evidence="2">The sequence shown here is derived from an EMBL/GenBank/DDBJ whole genome shotgun (WGS) entry which is preliminary data.</text>
</comment>
<proteinExistence type="predicted"/>
<dbReference type="GO" id="GO:0009116">
    <property type="term" value="P:nucleoside metabolic process"/>
    <property type="evidence" value="ECO:0007669"/>
    <property type="project" value="InterPro"/>
</dbReference>
<dbReference type="PIRSF" id="PIRSF013171">
    <property type="entry name" value="Pur_nuclsid_perm"/>
    <property type="match status" value="1"/>
</dbReference>
<dbReference type="PANTHER" id="PTHR38643">
    <property type="entry name" value="PURINE NUCLEOSIDE PERMEASE C285.05-RELATED"/>
    <property type="match status" value="1"/>
</dbReference>
<reference evidence="2 3" key="1">
    <citation type="submission" date="2018-06" db="EMBL/GenBank/DDBJ databases">
        <title>Genomic Encyclopedia of Type Strains, Phase IV (KMG-IV): sequencing the most valuable type-strain genomes for metagenomic binning, comparative biology and taxonomic classification.</title>
        <authorList>
            <person name="Goeker M."/>
        </authorList>
    </citation>
    <scope>NUCLEOTIDE SEQUENCE [LARGE SCALE GENOMIC DNA]</scope>
    <source>
        <strain evidence="2 3">DSM 25619</strain>
    </source>
</reference>
<feature type="chain" id="PRO_5016578382" evidence="1">
    <location>
        <begin position="27"/>
        <end position="347"/>
    </location>
</feature>
<dbReference type="InterPro" id="IPR035994">
    <property type="entry name" value="Nucleoside_phosphorylase_sf"/>
</dbReference>
<name>A0A366E542_9HYPH</name>
<dbReference type="PANTHER" id="PTHR38643:SF1">
    <property type="entry name" value="PURINE NUCLEOSIDE PERMEASE C285.05-RELATED"/>
    <property type="match status" value="1"/>
</dbReference>
<evidence type="ECO:0000313" key="2">
    <source>
        <dbReference type="EMBL" id="RBO97463.1"/>
    </source>
</evidence>
<dbReference type="Proteomes" id="UP000252893">
    <property type="component" value="Unassembled WGS sequence"/>
</dbReference>
<dbReference type="GO" id="GO:0003824">
    <property type="term" value="F:catalytic activity"/>
    <property type="evidence" value="ECO:0007669"/>
    <property type="project" value="InterPro"/>
</dbReference>
<keyword evidence="1" id="KW-0732">Signal</keyword>
<keyword evidence="3" id="KW-1185">Reference proteome</keyword>
<protein>
    <submittedName>
        <fullName evidence="2">Purine nucleoside permease</fullName>
    </submittedName>
</protein>